<dbReference type="GO" id="GO:0046872">
    <property type="term" value="F:metal ion binding"/>
    <property type="evidence" value="ECO:0007669"/>
    <property type="project" value="UniProtKB-KW"/>
</dbReference>
<dbReference type="CDD" id="cd00371">
    <property type="entry name" value="HMA"/>
    <property type="match status" value="2"/>
</dbReference>
<dbReference type="InterPro" id="IPR027256">
    <property type="entry name" value="P-typ_ATPase_IB"/>
</dbReference>
<dbReference type="SUPFAM" id="SSF81653">
    <property type="entry name" value="Calcium ATPase, transduction domain A"/>
    <property type="match status" value="1"/>
</dbReference>
<dbReference type="NCBIfam" id="TIGR01494">
    <property type="entry name" value="ATPase_P-type"/>
    <property type="match status" value="1"/>
</dbReference>
<dbReference type="InterPro" id="IPR001757">
    <property type="entry name" value="P_typ_ATPase"/>
</dbReference>
<dbReference type="Gene3D" id="2.70.150.10">
    <property type="entry name" value="Calcium-transporting ATPase, cytoplasmic transduction domain A"/>
    <property type="match status" value="1"/>
</dbReference>
<evidence type="ECO:0000256" key="14">
    <source>
        <dbReference type="ARBA" id="ARBA00023065"/>
    </source>
</evidence>
<dbReference type="PRINTS" id="PR00119">
    <property type="entry name" value="CATATPASE"/>
</dbReference>
<dbReference type="Pfam" id="PF00702">
    <property type="entry name" value="Hydrolase"/>
    <property type="match status" value="1"/>
</dbReference>
<dbReference type="PROSITE" id="PS00154">
    <property type="entry name" value="ATPASE_E1_E2"/>
    <property type="match status" value="1"/>
</dbReference>
<keyword evidence="15 18" id="KW-0472">Membrane</keyword>
<dbReference type="InterPro" id="IPR044492">
    <property type="entry name" value="P_typ_ATPase_HD_dom"/>
</dbReference>
<keyword evidence="5" id="KW-0104">Cadmium</keyword>
<dbReference type="Gene3D" id="3.30.70.100">
    <property type="match status" value="2"/>
</dbReference>
<keyword evidence="8 18" id="KW-0479">Metal-binding</keyword>
<evidence type="ECO:0000256" key="9">
    <source>
        <dbReference type="ARBA" id="ARBA00022741"/>
    </source>
</evidence>
<dbReference type="SFLD" id="SFLDF00027">
    <property type="entry name" value="p-type_atpase"/>
    <property type="match status" value="1"/>
</dbReference>
<keyword evidence="13 18" id="KW-1133">Transmembrane helix</keyword>
<protein>
    <recommendedName>
        <fullName evidence="16">Cd(2+)-exporting ATPase</fullName>
        <ecNumber evidence="16">7.2.2.21</ecNumber>
    </recommendedName>
</protein>
<keyword evidence="6" id="KW-0597">Phosphoprotein</keyword>
<evidence type="ECO:0000256" key="6">
    <source>
        <dbReference type="ARBA" id="ARBA00022553"/>
    </source>
</evidence>
<dbReference type="AlphaFoldDB" id="A0A2A8H6P5"/>
<proteinExistence type="inferred from homology"/>
<dbReference type="PRINTS" id="PR00941">
    <property type="entry name" value="CDATPASE"/>
</dbReference>
<keyword evidence="11" id="KW-0460">Magnesium</keyword>
<dbReference type="NCBIfam" id="TIGR01525">
    <property type="entry name" value="ATPase-IB_hvy"/>
    <property type="match status" value="1"/>
</dbReference>
<dbReference type="GO" id="GO:0005886">
    <property type="term" value="C:plasma membrane"/>
    <property type="evidence" value="ECO:0007669"/>
    <property type="project" value="UniProtKB-SubCell"/>
</dbReference>
<evidence type="ECO:0000256" key="7">
    <source>
        <dbReference type="ARBA" id="ARBA00022692"/>
    </source>
</evidence>
<feature type="transmembrane region" description="Helical" evidence="18">
    <location>
        <begin position="201"/>
        <end position="219"/>
    </location>
</feature>
<sequence length="788" mass="85496">MAEALVKKKLMLEGLDCANCAMKIEKGVGNIEGVNSCSVNFATKTMVLETAQNKENEVVTEAKQLVTKLEPHIKVQEEQKNKAAKEVFILEGLDCANCAMKIENKVKEMPTVSEATVDFVSKKLRVEVANKRELESTVEDIKNVVQKLEPDVKVVREEKSGHDHGHSHDHGEANVKKMIGRLVVGGILTGIAALADLPQMITIPLFVLAYLLIGGDIVWRAVRNITRGQVFDENFLMAIATVGAFAIQQYSEAVAVMLFYQVGELFQSIAVNRSRKSITSLMDIRPDYANVKVGNETKQVSPEDVQIGDYIIVKPGEKVPLDGKVVEGTSMMDTSALTGESVPREVEVGNDVLSGFVNQNGVLTIEVTKEFGESTVSKILDLVQNASSKKAPTENFITKFARYYTPVVVITAAIMAFIPPLILEGATFSEWIYRALVFLVISCPCALVVSIPLGFFGGIGGASKSGILVKGSNYLEALNDVKYIVFDKTGTLTKGVFKVKKMEPSEGTTSEELLEYAAFAEVYSNHPIAQSIRNAYEKSIDENAIEDYSEIPGHGTVVKVQGKEIFAGNAKLMRKENIEFKQPETVGTLVHVAVDGKYAGYIVISDEVKEDSKQAIQKLKELGIKKTVMLTGDAKAVGEAVGKELGLDEVHAELLPQQKVEEIEKIDAAKRGKEKVAFVGDGINDTPVLARADVGIAMGGLGSDAAIEAADIVIMTDEPSKIATAVKIAKRTRSIVWQNIIFALGVKGLVLLLGAFGIATMWEAVFSDVGVTLIAVLNAMRVLRVKDL</sequence>
<dbReference type="GO" id="GO:0005524">
    <property type="term" value="F:ATP binding"/>
    <property type="evidence" value="ECO:0007669"/>
    <property type="project" value="UniProtKB-UniRule"/>
</dbReference>
<keyword evidence="9 18" id="KW-0547">Nucleotide-binding</keyword>
<dbReference type="GO" id="GO:0008551">
    <property type="term" value="F:P-type cadmium transporter activity"/>
    <property type="evidence" value="ECO:0007669"/>
    <property type="project" value="UniProtKB-EC"/>
</dbReference>
<dbReference type="InterPro" id="IPR036163">
    <property type="entry name" value="HMA_dom_sf"/>
</dbReference>
<keyword evidence="7 18" id="KW-0812">Transmembrane</keyword>
<evidence type="ECO:0000256" key="10">
    <source>
        <dbReference type="ARBA" id="ARBA00022840"/>
    </source>
</evidence>
<name>A0A2A8H6P5_9BACI</name>
<evidence type="ECO:0000256" key="11">
    <source>
        <dbReference type="ARBA" id="ARBA00022842"/>
    </source>
</evidence>
<evidence type="ECO:0000256" key="4">
    <source>
        <dbReference type="ARBA" id="ARBA00022475"/>
    </source>
</evidence>
<organism evidence="20 21">
    <name type="scientific">Bacillus toyonensis</name>
    <dbReference type="NCBI Taxonomy" id="155322"/>
    <lineage>
        <taxon>Bacteria</taxon>
        <taxon>Bacillati</taxon>
        <taxon>Bacillota</taxon>
        <taxon>Bacilli</taxon>
        <taxon>Bacillales</taxon>
        <taxon>Bacillaceae</taxon>
        <taxon>Bacillus</taxon>
        <taxon>Bacillus cereus group</taxon>
    </lineage>
</organism>
<keyword evidence="14" id="KW-0406">Ion transport</keyword>
<dbReference type="EMBL" id="NUBY01000283">
    <property type="protein sequence ID" value="PEP89010.1"/>
    <property type="molecule type" value="Genomic_DNA"/>
</dbReference>
<evidence type="ECO:0000256" key="13">
    <source>
        <dbReference type="ARBA" id="ARBA00022989"/>
    </source>
</evidence>
<dbReference type="Proteomes" id="UP000220841">
    <property type="component" value="Unassembled WGS sequence"/>
</dbReference>
<accession>A0A2A8H6P5</accession>
<feature type="transmembrane region" description="Helical" evidence="18">
    <location>
        <begin position="435"/>
        <end position="456"/>
    </location>
</feature>
<feature type="domain" description="HMA" evidence="19">
    <location>
        <begin position="6"/>
        <end position="74"/>
    </location>
</feature>
<dbReference type="PROSITE" id="PS01047">
    <property type="entry name" value="HMA_1"/>
    <property type="match status" value="2"/>
</dbReference>
<feature type="transmembrane region" description="Helical" evidence="18">
    <location>
        <begin position="740"/>
        <end position="759"/>
    </location>
</feature>
<evidence type="ECO:0000256" key="3">
    <source>
        <dbReference type="ARBA" id="ARBA00022448"/>
    </source>
</evidence>
<evidence type="ECO:0000313" key="20">
    <source>
        <dbReference type="EMBL" id="PEP89010.1"/>
    </source>
</evidence>
<keyword evidence="3" id="KW-0813">Transport</keyword>
<dbReference type="InterPro" id="IPR059000">
    <property type="entry name" value="ATPase_P-type_domA"/>
</dbReference>
<dbReference type="PANTHER" id="PTHR48085">
    <property type="entry name" value="CADMIUM/ZINC-TRANSPORTING ATPASE HMA2-RELATED"/>
    <property type="match status" value="1"/>
</dbReference>
<dbReference type="GO" id="GO:0016887">
    <property type="term" value="F:ATP hydrolysis activity"/>
    <property type="evidence" value="ECO:0007669"/>
    <property type="project" value="InterPro"/>
</dbReference>
<comment type="similarity">
    <text evidence="2 18">Belongs to the cation transport ATPase (P-type) (TC 3.A.3) family. Type IB subfamily.</text>
</comment>
<comment type="subcellular location">
    <subcellularLocation>
        <location evidence="1">Cell membrane</location>
        <topology evidence="1">Multi-pass membrane protein</topology>
    </subcellularLocation>
</comment>
<dbReference type="Pfam" id="PF00403">
    <property type="entry name" value="HMA"/>
    <property type="match status" value="2"/>
</dbReference>
<dbReference type="PROSITE" id="PS50846">
    <property type="entry name" value="HMA_2"/>
    <property type="match status" value="2"/>
</dbReference>
<comment type="catalytic activity">
    <reaction evidence="17">
        <text>Cd(2+)(in) + ATP + H2O = Cd(2+)(out) + ADP + phosphate + H(+)</text>
        <dbReference type="Rhea" id="RHEA:12132"/>
        <dbReference type="ChEBI" id="CHEBI:15377"/>
        <dbReference type="ChEBI" id="CHEBI:15378"/>
        <dbReference type="ChEBI" id="CHEBI:30616"/>
        <dbReference type="ChEBI" id="CHEBI:43474"/>
        <dbReference type="ChEBI" id="CHEBI:48775"/>
        <dbReference type="ChEBI" id="CHEBI:456216"/>
        <dbReference type="EC" id="7.2.2.21"/>
    </reaction>
</comment>
<feature type="transmembrane region" description="Helical" evidence="18">
    <location>
        <begin position="403"/>
        <end position="423"/>
    </location>
</feature>
<feature type="domain" description="HMA" evidence="19">
    <location>
        <begin position="84"/>
        <end position="153"/>
    </location>
</feature>
<dbReference type="InterPro" id="IPR018303">
    <property type="entry name" value="ATPase_P-typ_P_site"/>
</dbReference>
<dbReference type="SUPFAM" id="SSF81665">
    <property type="entry name" value="Calcium ATPase, transmembrane domain M"/>
    <property type="match status" value="1"/>
</dbReference>
<keyword evidence="10 18" id="KW-0067">ATP-binding</keyword>
<comment type="caution">
    <text evidence="20">The sequence shown here is derived from an EMBL/GenBank/DDBJ whole genome shotgun (WGS) entry which is preliminary data.</text>
</comment>
<dbReference type="Gene3D" id="3.40.1110.10">
    <property type="entry name" value="Calcium-transporting ATPase, cytoplasmic domain N"/>
    <property type="match status" value="1"/>
</dbReference>
<dbReference type="InterPro" id="IPR023299">
    <property type="entry name" value="ATPase_P-typ_cyto_dom_N"/>
</dbReference>
<keyword evidence="12" id="KW-1278">Translocase</keyword>
<dbReference type="RefSeq" id="WP_098228015.1">
    <property type="nucleotide sequence ID" value="NZ_NUBY01000283.1"/>
</dbReference>
<dbReference type="Pfam" id="PF00122">
    <property type="entry name" value="E1-E2_ATPase"/>
    <property type="match status" value="1"/>
</dbReference>
<keyword evidence="4 18" id="KW-1003">Cell membrane</keyword>
<dbReference type="SFLD" id="SFLDS00003">
    <property type="entry name" value="Haloacid_Dehalogenase"/>
    <property type="match status" value="1"/>
</dbReference>
<dbReference type="SUPFAM" id="SSF55008">
    <property type="entry name" value="HMA, heavy metal-associated domain"/>
    <property type="match status" value="2"/>
</dbReference>
<feature type="transmembrane region" description="Helical" evidence="18">
    <location>
        <begin position="178"/>
        <end position="195"/>
    </location>
</feature>
<dbReference type="PANTHER" id="PTHR48085:SF5">
    <property type="entry name" value="CADMIUM_ZINC-TRANSPORTING ATPASE HMA4-RELATED"/>
    <property type="match status" value="1"/>
</dbReference>
<dbReference type="SFLD" id="SFLDG00002">
    <property type="entry name" value="C1.7:_P-type_atpase_like"/>
    <property type="match status" value="1"/>
</dbReference>
<evidence type="ECO:0000256" key="8">
    <source>
        <dbReference type="ARBA" id="ARBA00022723"/>
    </source>
</evidence>
<evidence type="ECO:0000256" key="12">
    <source>
        <dbReference type="ARBA" id="ARBA00022967"/>
    </source>
</evidence>
<dbReference type="InterPro" id="IPR017969">
    <property type="entry name" value="Heavy-metal-associated_CS"/>
</dbReference>
<evidence type="ECO:0000256" key="2">
    <source>
        <dbReference type="ARBA" id="ARBA00006024"/>
    </source>
</evidence>
<dbReference type="InterPro" id="IPR023214">
    <property type="entry name" value="HAD_sf"/>
</dbReference>
<dbReference type="Gene3D" id="3.40.50.1000">
    <property type="entry name" value="HAD superfamily/HAD-like"/>
    <property type="match status" value="1"/>
</dbReference>
<dbReference type="InterPro" id="IPR008250">
    <property type="entry name" value="ATPase_P-typ_transduc_dom_A_sf"/>
</dbReference>
<evidence type="ECO:0000256" key="17">
    <source>
        <dbReference type="ARBA" id="ARBA00049338"/>
    </source>
</evidence>
<dbReference type="InterPro" id="IPR023298">
    <property type="entry name" value="ATPase_P-typ_TM_dom_sf"/>
</dbReference>
<dbReference type="FunFam" id="2.70.150.10:FF:000090">
    <property type="entry name" value="Cadmium-translocating P-type ATPase"/>
    <property type="match status" value="1"/>
</dbReference>
<dbReference type="NCBIfam" id="TIGR01512">
    <property type="entry name" value="ATPase-IB2_Cd"/>
    <property type="match status" value="1"/>
</dbReference>
<evidence type="ECO:0000256" key="16">
    <source>
        <dbReference type="ARBA" id="ARBA00039103"/>
    </source>
</evidence>
<dbReference type="InterPro" id="IPR036412">
    <property type="entry name" value="HAD-like_sf"/>
</dbReference>
<evidence type="ECO:0000256" key="5">
    <source>
        <dbReference type="ARBA" id="ARBA00022539"/>
    </source>
</evidence>
<evidence type="ECO:0000313" key="21">
    <source>
        <dbReference type="Proteomes" id="UP000220841"/>
    </source>
</evidence>
<evidence type="ECO:0000259" key="19">
    <source>
        <dbReference type="PROSITE" id="PS50846"/>
    </source>
</evidence>
<dbReference type="EC" id="7.2.2.21" evidence="16"/>
<evidence type="ECO:0000256" key="18">
    <source>
        <dbReference type="RuleBase" id="RU362081"/>
    </source>
</evidence>
<evidence type="ECO:0000256" key="15">
    <source>
        <dbReference type="ARBA" id="ARBA00023136"/>
    </source>
</evidence>
<reference evidence="20 21" key="1">
    <citation type="submission" date="2017-09" db="EMBL/GenBank/DDBJ databases">
        <title>Large-scale bioinformatics analysis of Bacillus genomes uncovers conserved roles of natural products in bacterial physiology.</title>
        <authorList>
            <consortium name="Agbiome Team Llc"/>
            <person name="Bleich R.M."/>
            <person name="Grubbs K.J."/>
            <person name="Santa Maria K.C."/>
            <person name="Allen S.E."/>
            <person name="Farag S."/>
            <person name="Shank E.A."/>
            <person name="Bowers A."/>
        </authorList>
    </citation>
    <scope>NUCLEOTIDE SEQUENCE [LARGE SCALE GENOMIC DNA]</scope>
    <source>
        <strain evidence="20 21">AFS021349</strain>
    </source>
</reference>
<dbReference type="InterPro" id="IPR051014">
    <property type="entry name" value="Cation_Transport_ATPase_IB"/>
</dbReference>
<gene>
    <name evidence="20" type="primary">cadA</name>
    <name evidence="20" type="ORF">CN585_28900</name>
</gene>
<dbReference type="InterPro" id="IPR006121">
    <property type="entry name" value="HMA_dom"/>
</dbReference>
<dbReference type="SUPFAM" id="SSF56784">
    <property type="entry name" value="HAD-like"/>
    <property type="match status" value="1"/>
</dbReference>
<dbReference type="CDD" id="cd07548">
    <property type="entry name" value="P-type_ATPase-Cd_Zn_Co_like"/>
    <property type="match status" value="1"/>
</dbReference>
<dbReference type="FunFam" id="3.40.1110.10:FF:000066">
    <property type="entry name" value="Cadmium-translocating P-type ATPase"/>
    <property type="match status" value="1"/>
</dbReference>
<evidence type="ECO:0000256" key="1">
    <source>
        <dbReference type="ARBA" id="ARBA00004651"/>
    </source>
</evidence>